<feature type="compositionally biased region" description="Basic and acidic residues" evidence="1">
    <location>
        <begin position="71"/>
        <end position="81"/>
    </location>
</feature>
<feature type="region of interest" description="Disordered" evidence="1">
    <location>
        <begin position="65"/>
        <end position="92"/>
    </location>
</feature>
<dbReference type="AlphaFoldDB" id="A0A8B6M8H8"/>
<accession>A0A8B6M8H8</accession>
<sequence length="92" mass="10243">MSLVQNERTKLTAAWLNAVSGGAVAAGIVQRTDRFAIRGFRAAAHRGGPGFFCCEARSEFRIQRSRRHAKGSVEPRTDGRRGPRSRSNCWRI</sequence>
<name>A0A8B6M8H8_METTU</name>
<proteinExistence type="predicted"/>
<dbReference type="Proteomes" id="UP000485880">
    <property type="component" value="Unassembled WGS sequence"/>
</dbReference>
<evidence type="ECO:0000313" key="3">
    <source>
        <dbReference type="Proteomes" id="UP000485880"/>
    </source>
</evidence>
<reference evidence="2 3" key="1">
    <citation type="submission" date="2019-05" db="EMBL/GenBank/DDBJ databases">
        <authorList>
            <person name="Farhan Ul Haque M."/>
        </authorList>
    </citation>
    <scope>NUCLEOTIDE SEQUENCE [LARGE SCALE GENOMIC DNA]</scope>
    <source>
        <strain evidence="2">2</strain>
    </source>
</reference>
<comment type="caution">
    <text evidence="2">The sequence shown here is derived from an EMBL/GenBank/DDBJ whole genome shotgun (WGS) entry which is preliminary data.</text>
</comment>
<keyword evidence="3" id="KW-1185">Reference proteome</keyword>
<evidence type="ECO:0000313" key="2">
    <source>
        <dbReference type="EMBL" id="VTZ50791.1"/>
    </source>
</evidence>
<protein>
    <submittedName>
        <fullName evidence="2">Uncharacterized protein</fullName>
    </submittedName>
</protein>
<dbReference type="EMBL" id="CABFMQ020000086">
    <property type="protein sequence ID" value="VTZ50791.1"/>
    <property type="molecule type" value="Genomic_DNA"/>
</dbReference>
<organism evidence="2 3">
    <name type="scientific">Methylocella tundrae</name>
    <dbReference type="NCBI Taxonomy" id="227605"/>
    <lineage>
        <taxon>Bacteria</taxon>
        <taxon>Pseudomonadati</taxon>
        <taxon>Pseudomonadota</taxon>
        <taxon>Alphaproteobacteria</taxon>
        <taxon>Hyphomicrobiales</taxon>
        <taxon>Beijerinckiaceae</taxon>
        <taxon>Methylocella</taxon>
    </lineage>
</organism>
<gene>
    <name evidence="2" type="ORF">MPC4_290038</name>
</gene>
<evidence type="ECO:0000256" key="1">
    <source>
        <dbReference type="SAM" id="MobiDB-lite"/>
    </source>
</evidence>